<dbReference type="PANTHER" id="PTHR43205:SF19">
    <property type="entry name" value="ENOYL REDUCTASE (ER) DOMAIN-CONTAINING PROTEIN"/>
    <property type="match status" value="1"/>
</dbReference>
<name>A0AA38X210_9EURO</name>
<dbReference type="Gene3D" id="3.90.180.10">
    <property type="entry name" value="Medium-chain alcohol dehydrogenases, catalytic domain"/>
    <property type="match status" value="1"/>
</dbReference>
<evidence type="ECO:0000313" key="4">
    <source>
        <dbReference type="Proteomes" id="UP001172673"/>
    </source>
</evidence>
<dbReference type="CDD" id="cd05288">
    <property type="entry name" value="PGDH"/>
    <property type="match status" value="1"/>
</dbReference>
<evidence type="ECO:0000259" key="2">
    <source>
        <dbReference type="SMART" id="SM00829"/>
    </source>
</evidence>
<reference evidence="3" key="1">
    <citation type="submission" date="2022-10" db="EMBL/GenBank/DDBJ databases">
        <title>Culturing micro-colonial fungi from biological soil crusts in the Mojave desert and describing Neophaeococcomyces mojavensis, and introducing the new genera and species Taxawa tesnikishii.</title>
        <authorList>
            <person name="Kurbessoian T."/>
            <person name="Stajich J.E."/>
        </authorList>
    </citation>
    <scope>NUCLEOTIDE SEQUENCE</scope>
    <source>
        <strain evidence="3">TK_41</strain>
    </source>
</reference>
<dbReference type="InterPro" id="IPR011032">
    <property type="entry name" value="GroES-like_sf"/>
</dbReference>
<protein>
    <submittedName>
        <fullName evidence="3">Quinone oxidoreductase</fullName>
    </submittedName>
</protein>
<gene>
    <name evidence="3" type="primary">QOR1_1</name>
    <name evidence="3" type="ORF">H2200_010011</name>
</gene>
<dbReference type="AlphaFoldDB" id="A0AA38X210"/>
<dbReference type="InterPro" id="IPR041694">
    <property type="entry name" value="ADH_N_2"/>
</dbReference>
<dbReference type="Gene3D" id="3.40.50.720">
    <property type="entry name" value="NAD(P)-binding Rossmann-like Domain"/>
    <property type="match status" value="1"/>
</dbReference>
<keyword evidence="1" id="KW-0560">Oxidoreductase</keyword>
<dbReference type="SUPFAM" id="SSF51735">
    <property type="entry name" value="NAD(P)-binding Rossmann-fold domains"/>
    <property type="match status" value="1"/>
</dbReference>
<dbReference type="InterPro" id="IPR013149">
    <property type="entry name" value="ADH-like_C"/>
</dbReference>
<accession>A0AA38X210</accession>
<comment type="caution">
    <text evidence="3">The sequence shown here is derived from an EMBL/GenBank/DDBJ whole genome shotgun (WGS) entry which is preliminary data.</text>
</comment>
<dbReference type="Pfam" id="PF16884">
    <property type="entry name" value="ADH_N_2"/>
    <property type="match status" value="1"/>
</dbReference>
<proteinExistence type="predicted"/>
<keyword evidence="4" id="KW-1185">Reference proteome</keyword>
<dbReference type="GO" id="GO:0016628">
    <property type="term" value="F:oxidoreductase activity, acting on the CH-CH group of donors, NAD or NADP as acceptor"/>
    <property type="evidence" value="ECO:0007669"/>
    <property type="project" value="InterPro"/>
</dbReference>
<sequence length="381" mass="41454">MASSPSSTRSWVVENHPKGVATFDANDASSTFKLVDRPIPALEQDQVLVKSIYYSNDPAQRPAIDASVKAERHYTAPVKLGDPMMARGIGEVIESKADKLPKGTIVQGNLGWNEYVVLNAAEADARQPLPNGLSMTHYLGAFGGTGLTAYYGLVVVGEAKKGQRIVISGAAGATGSMTVQIAKNIVGASEVIGIAGTDEKCKWVETLGADKCLNYKSPTFEQDLIKATDGFVDIYFDNVGGSILDLMLTRVKQHGVIVQCGLVSDYNSMNPTVLKSKKSPPSCLLSRYGRHPQRHQVTDYSKDYFQVITMRLSIRGFIVIDFLDKAAETIKLFIQALKDGKLKISDEESEQVVDTKFEDVPKTWLKLFDGGNTGKLVTKIV</sequence>
<dbReference type="Proteomes" id="UP001172673">
    <property type="component" value="Unassembled WGS sequence"/>
</dbReference>
<evidence type="ECO:0000256" key="1">
    <source>
        <dbReference type="ARBA" id="ARBA00023002"/>
    </source>
</evidence>
<evidence type="ECO:0000313" key="3">
    <source>
        <dbReference type="EMBL" id="KAJ9605354.1"/>
    </source>
</evidence>
<dbReference type="SUPFAM" id="SSF50129">
    <property type="entry name" value="GroES-like"/>
    <property type="match status" value="1"/>
</dbReference>
<dbReference type="InterPro" id="IPR020843">
    <property type="entry name" value="ER"/>
</dbReference>
<dbReference type="InterPro" id="IPR045010">
    <property type="entry name" value="MDR_fam"/>
</dbReference>
<dbReference type="SMART" id="SM00829">
    <property type="entry name" value="PKS_ER"/>
    <property type="match status" value="1"/>
</dbReference>
<dbReference type="Pfam" id="PF00107">
    <property type="entry name" value="ADH_zinc_N"/>
    <property type="match status" value="1"/>
</dbReference>
<dbReference type="PANTHER" id="PTHR43205">
    <property type="entry name" value="PROSTAGLANDIN REDUCTASE"/>
    <property type="match status" value="1"/>
</dbReference>
<feature type="domain" description="Enoyl reductase (ER)" evidence="2">
    <location>
        <begin position="27"/>
        <end position="378"/>
    </location>
</feature>
<dbReference type="InterPro" id="IPR036291">
    <property type="entry name" value="NAD(P)-bd_dom_sf"/>
</dbReference>
<organism evidence="3 4">
    <name type="scientific">Cladophialophora chaetospira</name>
    <dbReference type="NCBI Taxonomy" id="386627"/>
    <lineage>
        <taxon>Eukaryota</taxon>
        <taxon>Fungi</taxon>
        <taxon>Dikarya</taxon>
        <taxon>Ascomycota</taxon>
        <taxon>Pezizomycotina</taxon>
        <taxon>Eurotiomycetes</taxon>
        <taxon>Chaetothyriomycetidae</taxon>
        <taxon>Chaetothyriales</taxon>
        <taxon>Herpotrichiellaceae</taxon>
        <taxon>Cladophialophora</taxon>
    </lineage>
</organism>
<dbReference type="EMBL" id="JAPDRK010000016">
    <property type="protein sequence ID" value="KAJ9605354.1"/>
    <property type="molecule type" value="Genomic_DNA"/>
</dbReference>